<proteinExistence type="predicted"/>
<keyword evidence="2" id="KW-1185">Reference proteome</keyword>
<evidence type="ECO:0000313" key="2">
    <source>
        <dbReference type="Proteomes" id="UP001604277"/>
    </source>
</evidence>
<protein>
    <submittedName>
        <fullName evidence="1">Uncharacterized protein</fullName>
    </submittedName>
</protein>
<sequence length="115" mass="13296">MLNSCGTDDIDELRSKIKILRLRLAVYEDARVQAKYKITMAEMIERLSVKARKQVELELKVCEDMAHAKHKELTEALSELSKAKELLYQSQRLLLGSNRVMVQRVEDHNILGERA</sequence>
<gene>
    <name evidence="1" type="ORF">Fot_11231</name>
</gene>
<comment type="caution">
    <text evidence="1">The sequence shown here is derived from an EMBL/GenBank/DDBJ whole genome shotgun (WGS) entry which is preliminary data.</text>
</comment>
<dbReference type="EMBL" id="JBFOLJ010000003">
    <property type="protein sequence ID" value="KAL2549701.1"/>
    <property type="molecule type" value="Genomic_DNA"/>
</dbReference>
<name>A0ABD1WJ45_9LAMI</name>
<organism evidence="1 2">
    <name type="scientific">Forsythia ovata</name>
    <dbReference type="NCBI Taxonomy" id="205694"/>
    <lineage>
        <taxon>Eukaryota</taxon>
        <taxon>Viridiplantae</taxon>
        <taxon>Streptophyta</taxon>
        <taxon>Embryophyta</taxon>
        <taxon>Tracheophyta</taxon>
        <taxon>Spermatophyta</taxon>
        <taxon>Magnoliopsida</taxon>
        <taxon>eudicotyledons</taxon>
        <taxon>Gunneridae</taxon>
        <taxon>Pentapetalae</taxon>
        <taxon>asterids</taxon>
        <taxon>lamiids</taxon>
        <taxon>Lamiales</taxon>
        <taxon>Oleaceae</taxon>
        <taxon>Forsythieae</taxon>
        <taxon>Forsythia</taxon>
    </lineage>
</organism>
<accession>A0ABD1WJ45</accession>
<dbReference type="AlphaFoldDB" id="A0ABD1WJ45"/>
<reference evidence="2" key="1">
    <citation type="submission" date="2024-07" db="EMBL/GenBank/DDBJ databases">
        <title>Two chromosome-level genome assemblies of Korean endemic species Abeliophyllum distichum and Forsythia ovata (Oleaceae).</title>
        <authorList>
            <person name="Jang H."/>
        </authorList>
    </citation>
    <scope>NUCLEOTIDE SEQUENCE [LARGE SCALE GENOMIC DNA]</scope>
</reference>
<dbReference type="Proteomes" id="UP001604277">
    <property type="component" value="Unassembled WGS sequence"/>
</dbReference>
<evidence type="ECO:0000313" key="1">
    <source>
        <dbReference type="EMBL" id="KAL2549701.1"/>
    </source>
</evidence>